<dbReference type="AlphaFoldDB" id="A0A7J6LSL2"/>
<proteinExistence type="predicted"/>
<evidence type="ECO:0000313" key="4">
    <source>
        <dbReference type="Proteomes" id="UP000572268"/>
    </source>
</evidence>
<comment type="caution">
    <text evidence="2">The sequence shown here is derived from an EMBL/GenBank/DDBJ whole genome shotgun (WGS) entry which is preliminary data.</text>
</comment>
<dbReference type="EMBL" id="JABAHT010000363">
    <property type="protein sequence ID" value="KAF4657273.1"/>
    <property type="molecule type" value="Genomic_DNA"/>
</dbReference>
<dbReference type="Proteomes" id="UP000572268">
    <property type="component" value="Unassembled WGS sequence"/>
</dbReference>
<organism evidence="2 4">
    <name type="scientific">Perkinsus olseni</name>
    <name type="common">Perkinsus atlanticus</name>
    <dbReference type="NCBI Taxonomy" id="32597"/>
    <lineage>
        <taxon>Eukaryota</taxon>
        <taxon>Sar</taxon>
        <taxon>Alveolata</taxon>
        <taxon>Perkinsozoa</taxon>
        <taxon>Perkinsea</taxon>
        <taxon>Perkinsida</taxon>
        <taxon>Perkinsidae</taxon>
        <taxon>Perkinsus</taxon>
    </lineage>
</organism>
<evidence type="ECO:0000313" key="1">
    <source>
        <dbReference type="EMBL" id="KAF4657273.1"/>
    </source>
</evidence>
<dbReference type="OrthoDB" id="407726at2759"/>
<sequence>MKRSYSSPDPEWKTGWRADALTLTAGPRFTVGRGAKHSSNKVKSNYHLQNTKYTTGGGYRDTWVQVLTRQNKQPGPGRYRTPQEFNLGMDARRRIGDSKDMTQTSRNILSLAPDFRFGTQKQETVLRKLKLGALKASYLNIPTGKSTDMKVTPGPGQYTQYTSFGAASGGSRRHYF</sequence>
<accession>A0A7J6LSL2</accession>
<reference evidence="3 4" key="1">
    <citation type="submission" date="2020-04" db="EMBL/GenBank/DDBJ databases">
        <title>Perkinsus olseni comparative genomics.</title>
        <authorList>
            <person name="Bogema D.R."/>
        </authorList>
    </citation>
    <scope>NUCLEOTIDE SEQUENCE [LARGE SCALE GENOMIC DNA]</scope>
    <source>
        <strain evidence="1">ATCC PRA-179</strain>
        <strain evidence="2">ATCC PRA-31</strain>
    </source>
</reference>
<protein>
    <submittedName>
        <fullName evidence="2">Uncharacterized protein</fullName>
    </submittedName>
</protein>
<evidence type="ECO:0000313" key="3">
    <source>
        <dbReference type="Proteomes" id="UP000570595"/>
    </source>
</evidence>
<evidence type="ECO:0000313" key="2">
    <source>
        <dbReference type="EMBL" id="KAF4662288.1"/>
    </source>
</evidence>
<dbReference type="Proteomes" id="UP000570595">
    <property type="component" value="Unassembled WGS sequence"/>
</dbReference>
<dbReference type="EMBL" id="JABANN010000325">
    <property type="protein sequence ID" value="KAF4662288.1"/>
    <property type="molecule type" value="Genomic_DNA"/>
</dbReference>
<gene>
    <name evidence="2" type="ORF">FOL46_005370</name>
    <name evidence="1" type="ORF">FOZ61_006380</name>
</gene>
<name>A0A7J6LSL2_PEROL</name>